<dbReference type="RefSeq" id="XP_013334790.1">
    <property type="nucleotide sequence ID" value="XM_013479336.1"/>
</dbReference>
<feature type="compositionally biased region" description="Low complexity" evidence="2">
    <location>
        <begin position="792"/>
        <end position="806"/>
    </location>
</feature>
<evidence type="ECO:0000256" key="2">
    <source>
        <dbReference type="SAM" id="MobiDB-lite"/>
    </source>
</evidence>
<feature type="compositionally biased region" description="Basic and acidic residues" evidence="2">
    <location>
        <begin position="909"/>
        <end position="918"/>
    </location>
</feature>
<proteinExistence type="predicted"/>
<feature type="compositionally biased region" description="Basic and acidic residues" evidence="2">
    <location>
        <begin position="633"/>
        <end position="647"/>
    </location>
</feature>
<keyword evidence="1" id="KW-0175">Coiled coil</keyword>
<feature type="compositionally biased region" description="Basic and acidic residues" evidence="2">
    <location>
        <begin position="219"/>
        <end position="228"/>
    </location>
</feature>
<feature type="region of interest" description="Disordered" evidence="2">
    <location>
        <begin position="677"/>
        <end position="705"/>
    </location>
</feature>
<feature type="region of interest" description="Disordered" evidence="2">
    <location>
        <begin position="631"/>
        <end position="659"/>
    </location>
</feature>
<feature type="coiled-coil region" evidence="1">
    <location>
        <begin position="380"/>
        <end position="488"/>
    </location>
</feature>
<protein>
    <submittedName>
        <fullName evidence="3">Uncharacterized protein</fullName>
    </submittedName>
</protein>
<feature type="compositionally biased region" description="Basic and acidic residues" evidence="2">
    <location>
        <begin position="518"/>
        <end position="529"/>
    </location>
</feature>
<feature type="compositionally biased region" description="Basic and acidic residues" evidence="2">
    <location>
        <begin position="941"/>
        <end position="951"/>
    </location>
</feature>
<feature type="region of interest" description="Disordered" evidence="2">
    <location>
        <begin position="787"/>
        <end position="832"/>
    </location>
</feature>
<dbReference type="OrthoDB" id="346462at2759"/>
<keyword evidence="4" id="KW-1185">Reference proteome</keyword>
<dbReference type="GeneID" id="25338798"/>
<feature type="compositionally biased region" description="Polar residues" evidence="2">
    <location>
        <begin position="232"/>
        <end position="248"/>
    </location>
</feature>
<dbReference type="Proteomes" id="UP000030763">
    <property type="component" value="Unassembled WGS sequence"/>
</dbReference>
<feature type="region of interest" description="Disordered" evidence="2">
    <location>
        <begin position="218"/>
        <end position="270"/>
    </location>
</feature>
<feature type="region of interest" description="Disordered" evidence="2">
    <location>
        <begin position="889"/>
        <end position="951"/>
    </location>
</feature>
<dbReference type="VEuPathDB" id="ToxoDB:EMWEY_00048120"/>
<evidence type="ECO:0000313" key="3">
    <source>
        <dbReference type="EMBL" id="CDJ58142.1"/>
    </source>
</evidence>
<dbReference type="AlphaFoldDB" id="U6M1Q1"/>
<evidence type="ECO:0000313" key="4">
    <source>
        <dbReference type="Proteomes" id="UP000030763"/>
    </source>
</evidence>
<feature type="compositionally biased region" description="Acidic residues" evidence="2">
    <location>
        <begin position="923"/>
        <end position="940"/>
    </location>
</feature>
<accession>U6M1Q1</accession>
<evidence type="ECO:0000256" key="1">
    <source>
        <dbReference type="SAM" id="Coils"/>
    </source>
</evidence>
<organism evidence="3 4">
    <name type="scientific">Eimeria maxima</name>
    <name type="common">Coccidian parasite</name>
    <dbReference type="NCBI Taxonomy" id="5804"/>
    <lineage>
        <taxon>Eukaryota</taxon>
        <taxon>Sar</taxon>
        <taxon>Alveolata</taxon>
        <taxon>Apicomplexa</taxon>
        <taxon>Conoidasida</taxon>
        <taxon>Coccidia</taxon>
        <taxon>Eucoccidiorida</taxon>
        <taxon>Eimeriorina</taxon>
        <taxon>Eimeriidae</taxon>
        <taxon>Eimeria</taxon>
    </lineage>
</organism>
<reference evidence="3" key="2">
    <citation type="submission" date="2013-10" db="EMBL/GenBank/DDBJ databases">
        <authorList>
            <person name="Aslett M."/>
        </authorList>
    </citation>
    <scope>NUCLEOTIDE SEQUENCE [LARGE SCALE GENOMIC DNA]</scope>
    <source>
        <strain evidence="3">Weybridge</strain>
    </source>
</reference>
<dbReference type="EMBL" id="HG719498">
    <property type="protein sequence ID" value="CDJ58142.1"/>
    <property type="molecule type" value="Genomic_DNA"/>
</dbReference>
<gene>
    <name evidence="3" type="ORF">EMWEY_00048120</name>
</gene>
<dbReference type="OMA" id="AYPLIAQ"/>
<reference evidence="3" key="1">
    <citation type="submission" date="2013-10" db="EMBL/GenBank/DDBJ databases">
        <title>Genomic analysis of the causative agents of coccidiosis in chickens.</title>
        <authorList>
            <person name="Reid A.J."/>
            <person name="Blake D."/>
            <person name="Billington K."/>
            <person name="Browne H."/>
            <person name="Dunn M."/>
            <person name="Hung S."/>
            <person name="Kawahara F."/>
            <person name="Miranda-Saavedra D."/>
            <person name="Mourier T."/>
            <person name="Nagra H."/>
            <person name="Otto T.D."/>
            <person name="Rawlings N."/>
            <person name="Sanchez A."/>
            <person name="Sanders M."/>
            <person name="Subramaniam C."/>
            <person name="Tay Y."/>
            <person name="Dear P."/>
            <person name="Doerig C."/>
            <person name="Gruber A."/>
            <person name="Parkinson J."/>
            <person name="Shirley M."/>
            <person name="Wan K.L."/>
            <person name="Berriman M."/>
            <person name="Tomley F."/>
            <person name="Pain A."/>
        </authorList>
    </citation>
    <scope>NUCLEOTIDE SEQUENCE [LARGE SCALE GENOMIC DNA]</scope>
    <source>
        <strain evidence="3">Weybridge</strain>
    </source>
</reference>
<sequence length="951" mass="101184">MSFRDCITRQISASKDAPTVEAPLAQAAAASRTPPASSRKDAFLSKCSAGGTAATAPEGPACSVASSETAGGFCDHGEGRGIPGLLEGSNGVAEIARSDGISLQHIARRSNHSGCAASERSGVCGRGKLGHRIINASAPITFTKTFCASVQLAAFTRTPECYLNAEAVHAAAAAAEAVYENSVSSQRLTDSTIADQSKQIAGRSLGAAQRVCISQEAARQNEKQRKEAAQPVSLQRPNETMQNTGDDNTNGKREASGCPLQTSSFGQSSRTAVVTRPMLGSWLFGSSGTSTELERLLKEESDLAENAAAKSELAATKLLQEDMEAMIANLQHVKGFLVAKLRECETALLTTAQERDDLEATLQQIQSGIQDSVATNRRQAEECKERLVHKEREVEELRAQLEQATAEVLTLKKENEILKLEVNVARVEAADVAAADGFRIEEYRLALQTLMEQNKAQRRELKRLRGQLIKTREDLASALARVDELETMEEFRRSQTRQSDMPAAPQDACPSSGLGVRGPHDNSEGRGDLHSIGGTPLDEWRAICRKHQTETQADGAPETNPSACDVADAAAFRESDRRSDDADGNLLICTGTNSGSQGHGCTHRGKGLGRSVKGLLASGVTQLLQRIEYAISTDREPPEFSSDRESQASEDIAQPEEERGLHEEAALFLQRTSGSSDLIVPLEDGRQPESDGEDDGISPQAGDSRTLGNVARSVWQAAHGLLADRALPPARLSTLRTVAAGNPSAWEVLRERHRAAKSMPLFSSIPPTAYPLIAQAGDHRQSCSATVRQGEAASTTSRAAAASQRRGPAVQADPGAFKTRPSGRIEPVRRGVSPQGCMTVELPSGLPTCASVPLDVVESAAKLRSDSSTKAASSPAIAVDLKTATATDQSTASGAAESKIPQTASFSHHSGELEESCHGLDPTETEPDDAVVFSEEADAAAEDRRLEDNRV</sequence>
<feature type="compositionally biased region" description="Polar residues" evidence="2">
    <location>
        <begin position="259"/>
        <end position="270"/>
    </location>
</feature>
<feature type="region of interest" description="Disordered" evidence="2">
    <location>
        <begin position="490"/>
        <end position="533"/>
    </location>
</feature>
<name>U6M1Q1_EIMMA</name>